<protein>
    <recommendedName>
        <fullName evidence="5">DUF4124 domain-containing protein</fullName>
    </recommendedName>
</protein>
<organism evidence="3 4">
    <name type="scientific">Ottowia beijingensis</name>
    <dbReference type="NCBI Taxonomy" id="1207057"/>
    <lineage>
        <taxon>Bacteria</taxon>
        <taxon>Pseudomonadati</taxon>
        <taxon>Pseudomonadota</taxon>
        <taxon>Betaproteobacteria</taxon>
        <taxon>Burkholderiales</taxon>
        <taxon>Comamonadaceae</taxon>
        <taxon>Ottowia</taxon>
    </lineage>
</organism>
<dbReference type="RefSeq" id="WP_180551223.1">
    <property type="nucleotide sequence ID" value="NZ_JACCKX010000001.1"/>
</dbReference>
<evidence type="ECO:0000313" key="3">
    <source>
        <dbReference type="EMBL" id="NZA02948.1"/>
    </source>
</evidence>
<dbReference type="Proteomes" id="UP000589716">
    <property type="component" value="Unassembled WGS sequence"/>
</dbReference>
<feature type="compositionally biased region" description="Low complexity" evidence="1">
    <location>
        <begin position="64"/>
        <end position="89"/>
    </location>
</feature>
<proteinExistence type="predicted"/>
<dbReference type="AlphaFoldDB" id="A0A853IYM2"/>
<evidence type="ECO:0000256" key="2">
    <source>
        <dbReference type="SAM" id="SignalP"/>
    </source>
</evidence>
<reference evidence="3 4" key="1">
    <citation type="submission" date="2020-07" db="EMBL/GenBank/DDBJ databases">
        <authorList>
            <person name="Maaloum M."/>
        </authorList>
    </citation>
    <scope>NUCLEOTIDE SEQUENCE [LARGE SCALE GENOMIC DNA]</scope>
    <source>
        <strain evidence="3 4">GCS-AN-3</strain>
    </source>
</reference>
<feature type="chain" id="PRO_5032892978" description="DUF4124 domain-containing protein" evidence="2">
    <location>
        <begin position="27"/>
        <end position="176"/>
    </location>
</feature>
<feature type="compositionally biased region" description="Basic and acidic residues" evidence="1">
    <location>
        <begin position="96"/>
        <end position="106"/>
    </location>
</feature>
<evidence type="ECO:0008006" key="5">
    <source>
        <dbReference type="Google" id="ProtNLM"/>
    </source>
</evidence>
<sequence length="176" mass="18754">MKPLLLTSCLCLAAGLLAGAAAPASAQDRIYRCGNEYTNQIKGRSDCKLVEGGNVTVVRGTAPAAAPAAPAPTPVTRSAAAAPRTASAPPSAPRIDTPEQRARDSDAKAILEQELRRAEAKQAELVKEYNNGEPDKIGGEARNYQKYLDRVAEMKASIARNQSDIDGLKRELSRLR</sequence>
<keyword evidence="4" id="KW-1185">Reference proteome</keyword>
<feature type="region of interest" description="Disordered" evidence="1">
    <location>
        <begin position="64"/>
        <end position="106"/>
    </location>
</feature>
<evidence type="ECO:0000313" key="4">
    <source>
        <dbReference type="Proteomes" id="UP000589716"/>
    </source>
</evidence>
<evidence type="ECO:0000256" key="1">
    <source>
        <dbReference type="SAM" id="MobiDB-lite"/>
    </source>
</evidence>
<keyword evidence="2" id="KW-0732">Signal</keyword>
<name>A0A853IYM2_9BURK</name>
<gene>
    <name evidence="3" type="ORF">H0I39_16610</name>
</gene>
<comment type="caution">
    <text evidence="3">The sequence shown here is derived from an EMBL/GenBank/DDBJ whole genome shotgun (WGS) entry which is preliminary data.</text>
</comment>
<dbReference type="EMBL" id="JACCKX010000001">
    <property type="protein sequence ID" value="NZA02948.1"/>
    <property type="molecule type" value="Genomic_DNA"/>
</dbReference>
<accession>A0A853IYM2</accession>
<feature type="signal peptide" evidence="2">
    <location>
        <begin position="1"/>
        <end position="26"/>
    </location>
</feature>